<dbReference type="EMBL" id="DSGT01000003">
    <property type="protein sequence ID" value="HEW52770.1"/>
    <property type="molecule type" value="Genomic_DNA"/>
</dbReference>
<evidence type="ECO:0000313" key="1">
    <source>
        <dbReference type="EMBL" id="HEW52770.1"/>
    </source>
</evidence>
<gene>
    <name evidence="1" type="ORF">ENO77_01135</name>
</gene>
<name>A0A7C2V8V4_9CREN</name>
<dbReference type="AlphaFoldDB" id="A0A7C2V8V4"/>
<proteinExistence type="predicted"/>
<protein>
    <submittedName>
        <fullName evidence="1">Uncharacterized protein</fullName>
    </submittedName>
</protein>
<sequence length="218" mass="24860">MIANLYLGYTHCDDALKYVGIEHVDALGLDASIIYLCAETLQSSVSRNIVVVPRKIARVTDEDFNQCLASSRTMLSGCEPLSINSARRLAKVRRVLSIVLTPRSRRFVDESQVNFMVQSPKPKYIEVHLHPFIERLVNERLDIDSEKEFYFLGNVIETALKRDVGVVPVSASPRLSETLLMTHIDIILYAMGFSKRERRLMIELYPVDFIGNWLSQQV</sequence>
<comment type="caution">
    <text evidence="1">The sequence shown here is derived from an EMBL/GenBank/DDBJ whole genome shotgun (WGS) entry which is preliminary data.</text>
</comment>
<accession>A0A7C2V8V4</accession>
<reference evidence="1" key="1">
    <citation type="journal article" date="2020" name="mSystems">
        <title>Genome- and Community-Level Interaction Insights into Carbon Utilization and Element Cycling Functions of Hydrothermarchaeota in Hydrothermal Sediment.</title>
        <authorList>
            <person name="Zhou Z."/>
            <person name="Liu Y."/>
            <person name="Xu W."/>
            <person name="Pan J."/>
            <person name="Luo Z.H."/>
            <person name="Li M."/>
        </authorList>
    </citation>
    <scope>NUCLEOTIDE SEQUENCE [LARGE SCALE GENOMIC DNA]</scope>
    <source>
        <strain evidence="1">SpSt-16</strain>
    </source>
</reference>
<organism evidence="1">
    <name type="scientific">Ignisphaera aggregans</name>
    <dbReference type="NCBI Taxonomy" id="334771"/>
    <lineage>
        <taxon>Archaea</taxon>
        <taxon>Thermoproteota</taxon>
        <taxon>Thermoprotei</taxon>
        <taxon>Desulfurococcales</taxon>
        <taxon>Desulfurococcaceae</taxon>
        <taxon>Ignisphaera</taxon>
    </lineage>
</organism>